<dbReference type="Proteomes" id="UP001196413">
    <property type="component" value="Unassembled WGS sequence"/>
</dbReference>
<dbReference type="EMBL" id="JAHQIW010001335">
    <property type="protein sequence ID" value="KAJ1352204.1"/>
    <property type="molecule type" value="Genomic_DNA"/>
</dbReference>
<organism evidence="1 2">
    <name type="scientific">Parelaphostrongylus tenuis</name>
    <name type="common">Meningeal worm</name>
    <dbReference type="NCBI Taxonomy" id="148309"/>
    <lineage>
        <taxon>Eukaryota</taxon>
        <taxon>Metazoa</taxon>
        <taxon>Ecdysozoa</taxon>
        <taxon>Nematoda</taxon>
        <taxon>Chromadorea</taxon>
        <taxon>Rhabditida</taxon>
        <taxon>Rhabditina</taxon>
        <taxon>Rhabditomorpha</taxon>
        <taxon>Strongyloidea</taxon>
        <taxon>Metastrongylidae</taxon>
        <taxon>Parelaphostrongylus</taxon>
    </lineage>
</organism>
<sequence>MKTLYKGQDKDRKQWLNEILNFRFPSGTVEETRSKMGNAIAAIKQKRSEAFRMQSRKLTDNLFWFMPQCRVYFIVIGLSEA</sequence>
<proteinExistence type="predicted"/>
<protein>
    <submittedName>
        <fullName evidence="1">Uncharacterized protein</fullName>
    </submittedName>
</protein>
<keyword evidence="2" id="KW-1185">Reference proteome</keyword>
<comment type="caution">
    <text evidence="1">The sequence shown here is derived from an EMBL/GenBank/DDBJ whole genome shotgun (WGS) entry which is preliminary data.</text>
</comment>
<dbReference type="AlphaFoldDB" id="A0AAD5MR53"/>
<name>A0AAD5MR53_PARTN</name>
<evidence type="ECO:0000313" key="2">
    <source>
        <dbReference type="Proteomes" id="UP001196413"/>
    </source>
</evidence>
<accession>A0AAD5MR53</accession>
<gene>
    <name evidence="1" type="ORF">KIN20_008409</name>
</gene>
<evidence type="ECO:0000313" key="1">
    <source>
        <dbReference type="EMBL" id="KAJ1352204.1"/>
    </source>
</evidence>
<reference evidence="1" key="1">
    <citation type="submission" date="2021-06" db="EMBL/GenBank/DDBJ databases">
        <title>Parelaphostrongylus tenuis whole genome reference sequence.</title>
        <authorList>
            <person name="Garwood T.J."/>
            <person name="Larsen P.A."/>
            <person name="Fountain-Jones N.M."/>
            <person name="Garbe J.R."/>
            <person name="Macchietto M.G."/>
            <person name="Kania S.A."/>
            <person name="Gerhold R.W."/>
            <person name="Richards J.E."/>
            <person name="Wolf T.M."/>
        </authorList>
    </citation>
    <scope>NUCLEOTIDE SEQUENCE</scope>
    <source>
        <strain evidence="1">MNPRO001-30</strain>
        <tissue evidence="1">Meninges</tissue>
    </source>
</reference>